<feature type="transmembrane region" description="Helical" evidence="5">
    <location>
        <begin position="72"/>
        <end position="92"/>
    </location>
</feature>
<evidence type="ECO:0000313" key="7">
    <source>
        <dbReference type="EMBL" id="KAK5971061.1"/>
    </source>
</evidence>
<dbReference type="PANTHER" id="PTHR22950:SF703">
    <property type="entry name" value="AMINO ACID TRANSPORTER TRANSMEMBRANE DOMAIN-CONTAINING PROTEIN"/>
    <property type="match status" value="1"/>
</dbReference>
<keyword evidence="8" id="KW-1185">Reference proteome</keyword>
<sequence>MYGPIAILGYLTYHDSIRDSILPSIQTMWIQQACNALITVHCILTLTIILNPLNQDLEDLFHIPHRFGWQRILLRTATMLAVVFVGESVPNFGPILDLIGGSTMTLASVILPSLFYVHLLARQKKVEESGKSDAPPSLKDVLIYTPRRTLVICICIIVIGLIGGAAATFSAVVELSTTSFSLPCYVILFLHENHPEDNGASVYCCGPYQNVTHDGNAGTWCVPMPEIPFYS</sequence>
<keyword evidence="2 5" id="KW-0812">Transmembrane</keyword>
<keyword evidence="4 5" id="KW-0472">Membrane</keyword>
<proteinExistence type="predicted"/>
<gene>
    <name evidence="7" type="ORF">GCK32_005674</name>
</gene>
<evidence type="ECO:0000256" key="5">
    <source>
        <dbReference type="SAM" id="Phobius"/>
    </source>
</evidence>
<reference evidence="7 8" key="1">
    <citation type="submission" date="2019-10" db="EMBL/GenBank/DDBJ databases">
        <title>Assembly and Annotation for the nematode Trichostrongylus colubriformis.</title>
        <authorList>
            <person name="Martin J."/>
        </authorList>
    </citation>
    <scope>NUCLEOTIDE SEQUENCE [LARGE SCALE GENOMIC DNA]</scope>
    <source>
        <strain evidence="7">G859</strain>
        <tissue evidence="7">Whole worm</tissue>
    </source>
</reference>
<keyword evidence="3 5" id="KW-1133">Transmembrane helix</keyword>
<dbReference type="PANTHER" id="PTHR22950">
    <property type="entry name" value="AMINO ACID TRANSPORTER"/>
    <property type="match status" value="1"/>
</dbReference>
<evidence type="ECO:0000256" key="3">
    <source>
        <dbReference type="ARBA" id="ARBA00022989"/>
    </source>
</evidence>
<evidence type="ECO:0000259" key="6">
    <source>
        <dbReference type="Pfam" id="PF01490"/>
    </source>
</evidence>
<accession>A0AAN8F009</accession>
<evidence type="ECO:0000313" key="8">
    <source>
        <dbReference type="Proteomes" id="UP001331761"/>
    </source>
</evidence>
<dbReference type="Proteomes" id="UP001331761">
    <property type="component" value="Unassembled WGS sequence"/>
</dbReference>
<dbReference type="EMBL" id="WIXE01018289">
    <property type="protein sequence ID" value="KAK5971061.1"/>
    <property type="molecule type" value="Genomic_DNA"/>
</dbReference>
<feature type="transmembrane region" description="Helical" evidence="5">
    <location>
        <begin position="149"/>
        <end position="173"/>
    </location>
</feature>
<comment type="subcellular location">
    <subcellularLocation>
        <location evidence="1">Membrane</location>
        <topology evidence="1">Multi-pass membrane protein</topology>
    </subcellularLocation>
</comment>
<evidence type="ECO:0000256" key="1">
    <source>
        <dbReference type="ARBA" id="ARBA00004141"/>
    </source>
</evidence>
<protein>
    <submittedName>
        <fullName evidence="7">Amino acid transporter domain containing protein</fullName>
    </submittedName>
</protein>
<feature type="domain" description="Amino acid transporter transmembrane" evidence="6">
    <location>
        <begin position="1"/>
        <end position="126"/>
    </location>
</feature>
<name>A0AAN8F009_TRICO</name>
<dbReference type="GO" id="GO:0005774">
    <property type="term" value="C:vacuolar membrane"/>
    <property type="evidence" value="ECO:0007669"/>
    <property type="project" value="TreeGrafter"/>
</dbReference>
<evidence type="ECO:0000256" key="4">
    <source>
        <dbReference type="ARBA" id="ARBA00023136"/>
    </source>
</evidence>
<feature type="transmembrane region" description="Helical" evidence="5">
    <location>
        <begin position="98"/>
        <end position="121"/>
    </location>
</feature>
<dbReference type="GO" id="GO:0015179">
    <property type="term" value="F:L-amino acid transmembrane transporter activity"/>
    <property type="evidence" value="ECO:0007669"/>
    <property type="project" value="TreeGrafter"/>
</dbReference>
<dbReference type="InterPro" id="IPR013057">
    <property type="entry name" value="AA_transpt_TM"/>
</dbReference>
<feature type="transmembrane region" description="Helical" evidence="5">
    <location>
        <begin position="29"/>
        <end position="51"/>
    </location>
</feature>
<comment type="caution">
    <text evidence="7">The sequence shown here is derived from an EMBL/GenBank/DDBJ whole genome shotgun (WGS) entry which is preliminary data.</text>
</comment>
<dbReference type="Pfam" id="PF01490">
    <property type="entry name" value="Aa_trans"/>
    <property type="match status" value="1"/>
</dbReference>
<dbReference type="AlphaFoldDB" id="A0AAN8F009"/>
<organism evidence="7 8">
    <name type="scientific">Trichostrongylus colubriformis</name>
    <name type="common">Black scour worm</name>
    <dbReference type="NCBI Taxonomy" id="6319"/>
    <lineage>
        <taxon>Eukaryota</taxon>
        <taxon>Metazoa</taxon>
        <taxon>Ecdysozoa</taxon>
        <taxon>Nematoda</taxon>
        <taxon>Chromadorea</taxon>
        <taxon>Rhabditida</taxon>
        <taxon>Rhabditina</taxon>
        <taxon>Rhabditomorpha</taxon>
        <taxon>Strongyloidea</taxon>
        <taxon>Trichostrongylidae</taxon>
        <taxon>Trichostrongylus</taxon>
    </lineage>
</organism>
<evidence type="ECO:0000256" key="2">
    <source>
        <dbReference type="ARBA" id="ARBA00022692"/>
    </source>
</evidence>